<feature type="region of interest" description="Disordered" evidence="1">
    <location>
        <begin position="282"/>
        <end position="309"/>
    </location>
</feature>
<evidence type="ECO:0000313" key="2">
    <source>
        <dbReference type="EMBL" id="KXJ88844.1"/>
    </source>
</evidence>
<organism evidence="2 3">
    <name type="scientific">Microdochium bolleyi</name>
    <dbReference type="NCBI Taxonomy" id="196109"/>
    <lineage>
        <taxon>Eukaryota</taxon>
        <taxon>Fungi</taxon>
        <taxon>Dikarya</taxon>
        <taxon>Ascomycota</taxon>
        <taxon>Pezizomycotina</taxon>
        <taxon>Sordariomycetes</taxon>
        <taxon>Xylariomycetidae</taxon>
        <taxon>Xylariales</taxon>
        <taxon>Microdochiaceae</taxon>
        <taxon>Microdochium</taxon>
    </lineage>
</organism>
<keyword evidence="3" id="KW-1185">Reference proteome</keyword>
<dbReference type="OrthoDB" id="6921389at2759"/>
<feature type="region of interest" description="Disordered" evidence="1">
    <location>
        <begin position="595"/>
        <end position="630"/>
    </location>
</feature>
<dbReference type="EMBL" id="KQ964257">
    <property type="protein sequence ID" value="KXJ88844.1"/>
    <property type="molecule type" value="Genomic_DNA"/>
</dbReference>
<feature type="compositionally biased region" description="Basic and acidic residues" evidence="1">
    <location>
        <begin position="141"/>
        <end position="151"/>
    </location>
</feature>
<evidence type="ECO:0000256" key="1">
    <source>
        <dbReference type="SAM" id="MobiDB-lite"/>
    </source>
</evidence>
<dbReference type="InParanoid" id="A0A136IUX4"/>
<feature type="compositionally biased region" description="Low complexity" evidence="1">
    <location>
        <begin position="600"/>
        <end position="630"/>
    </location>
</feature>
<dbReference type="Gene3D" id="1.10.600.10">
    <property type="entry name" value="Farnesyl Diphosphate Synthase"/>
    <property type="match status" value="1"/>
</dbReference>
<dbReference type="Pfam" id="PF19086">
    <property type="entry name" value="Terpene_syn_C_2"/>
    <property type="match status" value="1"/>
</dbReference>
<feature type="region of interest" description="Disordered" evidence="1">
    <location>
        <begin position="141"/>
        <end position="166"/>
    </location>
</feature>
<accession>A0A136IUX4</accession>
<dbReference type="Proteomes" id="UP000070501">
    <property type="component" value="Unassembled WGS sequence"/>
</dbReference>
<feature type="region of interest" description="Disordered" evidence="1">
    <location>
        <begin position="1"/>
        <end position="21"/>
    </location>
</feature>
<dbReference type="AlphaFoldDB" id="A0A136IUX4"/>
<name>A0A136IUX4_9PEZI</name>
<dbReference type="PANTHER" id="PTHR40640">
    <property type="entry name" value="ANCHORED GLYCOPROTEIN, PUTATIVE (AFU_ORTHOLOGUE AFUA_8G04860)-RELATED"/>
    <property type="match status" value="1"/>
</dbReference>
<gene>
    <name evidence="2" type="ORF">Micbo1qcDRAFT_197162</name>
</gene>
<proteinExistence type="predicted"/>
<evidence type="ECO:0000313" key="3">
    <source>
        <dbReference type="Proteomes" id="UP000070501"/>
    </source>
</evidence>
<sequence length="652" mass="70586">MPSSTSPASLSSFSSPSSPAFTPLRDSLSRLSHRIPPAVLSSRFGKDTHGFVAAGWEVRRHAREDLVNAAAQQARRDWARLVGGTDEFGSANPLAGNWTSLAMPYCREERVWIVATLADEEIMFLHIVAFIHDTVIEKQLPDGSEDHHNTASDDETSTSTSTATLDPQLGKKKLRAKMARELLAIDETRGRECLDEWQHMIDTTHAAKRTEFASVEEYVDFRLVDCSAWWMASFMLYGMGISLPAEEREELRYAAWPFCAAAGLENDYFSFDREYAEFLAEQEQQNSQRREGDADDGGNPTSSSSSSSSMPIMINLVTLLMQWRGLDVAGAKDATLELTRGYERELERRCDEYRVRHAPVREEVDMYFRGLQQLLAGNIVWSSCCPRYHEQTRCGREPRGARCGWLGRDYGRGGPRQCSKVQQATPAIMVRSVTLAAAAGLVGSALARTSSVGNMFLPGFDGQGLVGRVLSADATATEYFVECDQNSQHASCAVGNGATVTMHPPHSYAFNINDGDRFTLQEHCTITADTADCTWSADGEAAKATGATTSHMTAVASSDLFIPVTITGGWAALATNQLELRQLDQCLSSGAAGLTQTDFPAATPKPTTTRPGSTQPTGQTGQTGQNAAGGLERPAAAAVAALAGLGALAAVL</sequence>
<dbReference type="PANTHER" id="PTHR40640:SF1">
    <property type="entry name" value="ANCHORED GLYCOPROTEIN, PUTATIVE (AFU_ORTHOLOGUE AFUA_8G04860)-RELATED"/>
    <property type="match status" value="1"/>
</dbReference>
<protein>
    <submittedName>
        <fullName evidence="2">Isoprenoid synthase domain-containing protein</fullName>
    </submittedName>
</protein>
<reference evidence="3" key="1">
    <citation type="submission" date="2016-02" db="EMBL/GenBank/DDBJ databases">
        <title>Draft genome sequence of Microdochium bolleyi, a fungal endophyte of beachgrass.</title>
        <authorList>
            <consortium name="DOE Joint Genome Institute"/>
            <person name="David A.S."/>
            <person name="May G."/>
            <person name="Haridas S."/>
            <person name="Lim J."/>
            <person name="Wang M."/>
            <person name="Labutti K."/>
            <person name="Lipzen A."/>
            <person name="Barry K."/>
            <person name="Grigoriev I.V."/>
        </authorList>
    </citation>
    <scope>NUCLEOTIDE SEQUENCE [LARGE SCALE GENOMIC DNA]</scope>
    <source>
        <strain evidence="3">J235TASD1</strain>
    </source>
</reference>
<dbReference type="InterPro" id="IPR008949">
    <property type="entry name" value="Isoprenoid_synthase_dom_sf"/>
</dbReference>
<dbReference type="SUPFAM" id="SSF48576">
    <property type="entry name" value="Terpenoid synthases"/>
    <property type="match status" value="1"/>
</dbReference>
<dbReference type="STRING" id="196109.A0A136IUX4"/>